<accession>A0A8J9ZCG8</accession>
<reference evidence="5" key="1">
    <citation type="submission" date="2022-01" db="EMBL/GenBank/DDBJ databases">
        <authorList>
            <person name="Braso-Vives M."/>
        </authorList>
    </citation>
    <scope>NUCLEOTIDE SEQUENCE</scope>
</reference>
<dbReference type="Pfam" id="PF00436">
    <property type="entry name" value="SSB"/>
    <property type="match status" value="1"/>
</dbReference>
<dbReference type="OrthoDB" id="1078367at2759"/>
<dbReference type="PANTHER" id="PTHR10302:SF0">
    <property type="entry name" value="SINGLE-STRANDED DNA-BINDING PROTEIN, MITOCHONDRIAL"/>
    <property type="match status" value="1"/>
</dbReference>
<dbReference type="EMBL" id="OV696703">
    <property type="protein sequence ID" value="CAH1250996.1"/>
    <property type="molecule type" value="Genomic_DNA"/>
</dbReference>
<dbReference type="CDD" id="cd04496">
    <property type="entry name" value="SSB_OBF"/>
    <property type="match status" value="1"/>
</dbReference>
<dbReference type="SUPFAM" id="SSF50249">
    <property type="entry name" value="Nucleic acid-binding proteins"/>
    <property type="match status" value="1"/>
</dbReference>
<dbReference type="Gene3D" id="2.40.50.140">
    <property type="entry name" value="Nucleic acid-binding proteins"/>
    <property type="match status" value="1"/>
</dbReference>
<evidence type="ECO:0000256" key="1">
    <source>
        <dbReference type="ARBA" id="ARBA00004436"/>
    </source>
</evidence>
<organism evidence="5 6">
    <name type="scientific">Branchiostoma lanceolatum</name>
    <name type="common">Common lancelet</name>
    <name type="synonym">Amphioxus lanceolatum</name>
    <dbReference type="NCBI Taxonomy" id="7740"/>
    <lineage>
        <taxon>Eukaryota</taxon>
        <taxon>Metazoa</taxon>
        <taxon>Chordata</taxon>
        <taxon>Cephalochordata</taxon>
        <taxon>Leptocardii</taxon>
        <taxon>Amphioxiformes</taxon>
        <taxon>Branchiostomatidae</taxon>
        <taxon>Branchiostoma</taxon>
    </lineage>
</organism>
<name>A0A8J9ZCG8_BRALA</name>
<proteinExistence type="inferred from homology"/>
<evidence type="ECO:0000313" key="5">
    <source>
        <dbReference type="EMBL" id="CAH1250996.1"/>
    </source>
</evidence>
<gene>
    <name evidence="5" type="primary">SSBP1</name>
    <name evidence="5" type="ORF">BLAG_LOCUS11518</name>
</gene>
<dbReference type="PROSITE" id="PS50935">
    <property type="entry name" value="SSB"/>
    <property type="match status" value="1"/>
</dbReference>
<dbReference type="NCBIfam" id="TIGR00621">
    <property type="entry name" value="ssb"/>
    <property type="match status" value="1"/>
</dbReference>
<dbReference type="HAMAP" id="MF_00984">
    <property type="entry name" value="SSB"/>
    <property type="match status" value="1"/>
</dbReference>
<dbReference type="InterPro" id="IPR012340">
    <property type="entry name" value="NA-bd_OB-fold"/>
</dbReference>
<protein>
    <submittedName>
        <fullName evidence="5">SSBP1 protein</fullName>
    </submittedName>
</protein>
<dbReference type="PANTHER" id="PTHR10302">
    <property type="entry name" value="SINGLE-STRANDED DNA-BINDING PROTEIN"/>
    <property type="match status" value="1"/>
</dbReference>
<dbReference type="GO" id="GO:0042645">
    <property type="term" value="C:mitochondrial nucleoid"/>
    <property type="evidence" value="ECO:0007669"/>
    <property type="project" value="UniProtKB-SubCell"/>
</dbReference>
<evidence type="ECO:0000256" key="3">
    <source>
        <dbReference type="ARBA" id="ARBA00023271"/>
    </source>
</evidence>
<evidence type="ECO:0000256" key="4">
    <source>
        <dbReference type="PROSITE-ProRule" id="PRU00252"/>
    </source>
</evidence>
<dbReference type="EMBL" id="OV696703">
    <property type="protein sequence ID" value="CAH1250997.1"/>
    <property type="molecule type" value="Genomic_DNA"/>
</dbReference>
<keyword evidence="6" id="KW-1185">Reference proteome</keyword>
<keyword evidence="3" id="KW-0496">Mitochondrion</keyword>
<keyword evidence="2 4" id="KW-0238">DNA-binding</keyword>
<comment type="subcellular location">
    <subcellularLocation>
        <location evidence="1">Mitochondrion matrix</location>
        <location evidence="1">Mitochondrion nucleoid</location>
    </subcellularLocation>
</comment>
<dbReference type="GO" id="GO:0003697">
    <property type="term" value="F:single-stranded DNA binding"/>
    <property type="evidence" value="ECO:0007669"/>
    <property type="project" value="InterPro"/>
</dbReference>
<dbReference type="InterPro" id="IPR011344">
    <property type="entry name" value="ssDNA-bd"/>
</dbReference>
<evidence type="ECO:0000256" key="2">
    <source>
        <dbReference type="ARBA" id="ARBA00023125"/>
    </source>
</evidence>
<dbReference type="AlphaFoldDB" id="A0A8J9ZCG8"/>
<dbReference type="Proteomes" id="UP000838412">
    <property type="component" value="Chromosome 18"/>
</dbReference>
<evidence type="ECO:0000313" key="6">
    <source>
        <dbReference type="Proteomes" id="UP000838412"/>
    </source>
</evidence>
<dbReference type="GO" id="GO:0006264">
    <property type="term" value="P:mitochondrial DNA replication"/>
    <property type="evidence" value="ECO:0007669"/>
    <property type="project" value="TreeGrafter"/>
</dbReference>
<keyword evidence="3" id="KW-1135">Mitochondrion nucleoid</keyword>
<sequence>MTMFGRALRSSVFQLQRGLLRCEGMTEQAANLPMREKSVNQVTLLGRVGQDPQLRGGLGNRSVTVFSMATNERWTGEEGPMEKTTWHRIAVFQPGLKDLALQYIKKGHRVYLTGKIDTTMYEGQRITSVIADNIIFLSKDGARDDMEEQEDM</sequence>
<dbReference type="InterPro" id="IPR000424">
    <property type="entry name" value="Primosome_PriB/ssb"/>
</dbReference>